<dbReference type="Pfam" id="PF00440">
    <property type="entry name" value="TetR_N"/>
    <property type="match status" value="1"/>
</dbReference>
<evidence type="ECO:0000313" key="7">
    <source>
        <dbReference type="Proteomes" id="UP000073601"/>
    </source>
</evidence>
<evidence type="ECO:0000313" key="6">
    <source>
        <dbReference type="EMBL" id="CZF85992.1"/>
    </source>
</evidence>
<dbReference type="GO" id="GO:0000976">
    <property type="term" value="F:transcription cis-regulatory region binding"/>
    <property type="evidence" value="ECO:0007669"/>
    <property type="project" value="TreeGrafter"/>
</dbReference>
<feature type="DNA-binding region" description="H-T-H motif" evidence="4">
    <location>
        <begin position="32"/>
        <end position="51"/>
    </location>
</feature>
<evidence type="ECO:0000256" key="1">
    <source>
        <dbReference type="ARBA" id="ARBA00023015"/>
    </source>
</evidence>
<dbReference type="InterPro" id="IPR039536">
    <property type="entry name" value="TetR_C_Proteobacteria"/>
</dbReference>
<keyword evidence="3" id="KW-0804">Transcription</keyword>
<dbReference type="Gene3D" id="1.10.357.10">
    <property type="entry name" value="Tetracycline Repressor, domain 2"/>
    <property type="match status" value="1"/>
</dbReference>
<dbReference type="AlphaFoldDB" id="A0A128FGR2"/>
<dbReference type="PANTHER" id="PTHR30055:SF146">
    <property type="entry name" value="HTH-TYPE TRANSCRIPTIONAL DUAL REGULATOR CECR"/>
    <property type="match status" value="1"/>
</dbReference>
<dbReference type="EMBL" id="FIZY01000049">
    <property type="protein sequence ID" value="CZF85992.1"/>
    <property type="molecule type" value="Genomic_DNA"/>
</dbReference>
<dbReference type="PRINTS" id="PR00455">
    <property type="entry name" value="HTHTETR"/>
</dbReference>
<evidence type="ECO:0000259" key="5">
    <source>
        <dbReference type="PROSITE" id="PS50977"/>
    </source>
</evidence>
<dbReference type="InterPro" id="IPR050109">
    <property type="entry name" value="HTH-type_TetR-like_transc_reg"/>
</dbReference>
<keyword evidence="2 4" id="KW-0238">DNA-binding</keyword>
<evidence type="ECO:0000256" key="2">
    <source>
        <dbReference type="ARBA" id="ARBA00023125"/>
    </source>
</evidence>
<protein>
    <submittedName>
        <fullName evidence="6">Biofilm operon icaADBC HTH-type negative transcriptional regulator IcaR</fullName>
    </submittedName>
</protein>
<proteinExistence type="predicted"/>
<dbReference type="FunFam" id="1.10.10.60:FF:000141">
    <property type="entry name" value="TetR family transcriptional regulator"/>
    <property type="match status" value="1"/>
</dbReference>
<keyword evidence="7" id="KW-1185">Reference proteome</keyword>
<dbReference type="OrthoDB" id="8535430at2"/>
<dbReference type="InterPro" id="IPR009057">
    <property type="entry name" value="Homeodomain-like_sf"/>
</dbReference>
<keyword evidence="1" id="KW-0805">Transcription regulation</keyword>
<dbReference type="Pfam" id="PF14246">
    <property type="entry name" value="TetR_C_7"/>
    <property type="match status" value="1"/>
</dbReference>
<organism evidence="6 7">
    <name type="scientific">Grimontia marina</name>
    <dbReference type="NCBI Taxonomy" id="646534"/>
    <lineage>
        <taxon>Bacteria</taxon>
        <taxon>Pseudomonadati</taxon>
        <taxon>Pseudomonadota</taxon>
        <taxon>Gammaproteobacteria</taxon>
        <taxon>Vibrionales</taxon>
        <taxon>Vibrionaceae</taxon>
        <taxon>Grimontia</taxon>
    </lineage>
</organism>
<dbReference type="SUPFAM" id="SSF48498">
    <property type="entry name" value="Tetracyclin repressor-like, C-terminal domain"/>
    <property type="match status" value="1"/>
</dbReference>
<dbReference type="SUPFAM" id="SSF46689">
    <property type="entry name" value="Homeodomain-like"/>
    <property type="match status" value="1"/>
</dbReference>
<gene>
    <name evidence="6" type="primary">icaR</name>
    <name evidence="6" type="ORF">GMA8713_04025</name>
</gene>
<dbReference type="PANTHER" id="PTHR30055">
    <property type="entry name" value="HTH-TYPE TRANSCRIPTIONAL REGULATOR RUTR"/>
    <property type="match status" value="1"/>
</dbReference>
<reference evidence="7" key="1">
    <citation type="submission" date="2016-02" db="EMBL/GenBank/DDBJ databases">
        <authorList>
            <person name="Rodrigo-Torres Lidia"/>
            <person name="Arahal R.David."/>
        </authorList>
    </citation>
    <scope>NUCLEOTIDE SEQUENCE [LARGE SCALE GENOMIC DNA]</scope>
    <source>
        <strain evidence="7">CECT 8713</strain>
    </source>
</reference>
<dbReference type="InterPro" id="IPR036271">
    <property type="entry name" value="Tet_transcr_reg_TetR-rel_C_sf"/>
</dbReference>
<dbReference type="Gene3D" id="1.10.10.60">
    <property type="entry name" value="Homeodomain-like"/>
    <property type="match status" value="1"/>
</dbReference>
<evidence type="ECO:0000256" key="4">
    <source>
        <dbReference type="PROSITE-ProRule" id="PRU00335"/>
    </source>
</evidence>
<accession>A0A128FGR2</accession>
<dbReference type="RefSeq" id="WP_062713530.1">
    <property type="nucleotide sequence ID" value="NZ_CAWRCI010000049.1"/>
</dbReference>
<feature type="domain" description="HTH tetR-type" evidence="5">
    <location>
        <begin position="10"/>
        <end position="69"/>
    </location>
</feature>
<evidence type="ECO:0000256" key="3">
    <source>
        <dbReference type="ARBA" id="ARBA00023163"/>
    </source>
</evidence>
<dbReference type="InterPro" id="IPR001647">
    <property type="entry name" value="HTH_TetR"/>
</dbReference>
<name>A0A128FGR2_9GAMM</name>
<dbReference type="GO" id="GO:0003700">
    <property type="term" value="F:DNA-binding transcription factor activity"/>
    <property type="evidence" value="ECO:0007669"/>
    <property type="project" value="TreeGrafter"/>
</dbReference>
<dbReference type="Proteomes" id="UP000073601">
    <property type="component" value="Unassembled WGS sequence"/>
</dbReference>
<dbReference type="PROSITE" id="PS50977">
    <property type="entry name" value="HTH_TETR_2"/>
    <property type="match status" value="1"/>
</dbReference>
<sequence>MTTRISQRKEKKRQQILSAAVELFSKQGYGISMDAIAEHANVSKQTVYAHFSSKDQLFETCIIEKCISAGLELDLEHESRAAHIVLREFGWLFQTMLLGEEARNAFQNTVRQSGTHPEIARIFLEQGPIRNINRISSYLDLLVKRGELPLCDNTDSAAMQLLLMLHGRAVYWALLGFDSGEDAETRRDYVYSCVDLFLRGYGYPTDRF</sequence>